<proteinExistence type="predicted"/>
<dbReference type="PANTHER" id="PTHR37610">
    <property type="entry name" value="CCHC-TYPE DOMAIN-CONTAINING PROTEIN"/>
    <property type="match status" value="1"/>
</dbReference>
<dbReference type="AlphaFoldDB" id="A0AAW2JA12"/>
<dbReference type="EMBL" id="JACGWM010001592">
    <property type="protein sequence ID" value="KAL0291197.1"/>
    <property type="molecule type" value="Genomic_DNA"/>
</dbReference>
<accession>A0AAW2JA12</accession>
<dbReference type="PANTHER" id="PTHR37610:SF40">
    <property type="entry name" value="OS01G0909600 PROTEIN"/>
    <property type="match status" value="1"/>
</dbReference>
<evidence type="ECO:0000313" key="2">
    <source>
        <dbReference type="EMBL" id="KAL0291197.1"/>
    </source>
</evidence>
<dbReference type="Pfam" id="PF07727">
    <property type="entry name" value="RVT_2"/>
    <property type="match status" value="1"/>
</dbReference>
<dbReference type="InterPro" id="IPR013103">
    <property type="entry name" value="RVT_2"/>
</dbReference>
<sequence>MKLSFIDGTNMKIDATDPSFEHWIRVDSLVTILILNSISKELVEGFMYTKAARKRLMDLEQSLVKLGRVRCVDAYDSVYLQWLHCGASKAATDLASFMQSSHDHCLFLKAEDGDFLALLVYVDAILLTGTSLSLLEGVKSYLDKLFIIKDLGHAKYFLGLELARSQHGLHVSQSKFLRGIFTDFGMLDCKPVSTPLPSVFLRFRVSSSSPDHYRHLVGGCCTWVSPSRYFFCGTAAQSISSTSSFHSLGCCHECSLLPQRDQFKLGFISPSYMPGKDQVVDFFTKSLSALDFTRLLVKLGMVPPAPPLGGL</sequence>
<feature type="domain" description="Reverse transcriptase Ty1/copia-type" evidence="1">
    <location>
        <begin position="96"/>
        <end position="196"/>
    </location>
</feature>
<gene>
    <name evidence="2" type="ORF">Scaly_2646700</name>
</gene>
<reference evidence="2" key="1">
    <citation type="submission" date="2020-06" db="EMBL/GenBank/DDBJ databases">
        <authorList>
            <person name="Li T."/>
            <person name="Hu X."/>
            <person name="Zhang T."/>
            <person name="Song X."/>
            <person name="Zhang H."/>
            <person name="Dai N."/>
            <person name="Sheng W."/>
            <person name="Hou X."/>
            <person name="Wei L."/>
        </authorList>
    </citation>
    <scope>NUCLEOTIDE SEQUENCE</scope>
    <source>
        <strain evidence="2">KEN8</strain>
        <tissue evidence="2">Leaf</tissue>
    </source>
</reference>
<comment type="caution">
    <text evidence="2">The sequence shown here is derived from an EMBL/GenBank/DDBJ whole genome shotgun (WGS) entry which is preliminary data.</text>
</comment>
<reference evidence="2" key="2">
    <citation type="journal article" date="2024" name="Plant">
        <title>Genomic evolution and insights into agronomic trait innovations of Sesamum species.</title>
        <authorList>
            <person name="Miao H."/>
            <person name="Wang L."/>
            <person name="Qu L."/>
            <person name="Liu H."/>
            <person name="Sun Y."/>
            <person name="Le M."/>
            <person name="Wang Q."/>
            <person name="Wei S."/>
            <person name="Zheng Y."/>
            <person name="Lin W."/>
            <person name="Duan Y."/>
            <person name="Cao H."/>
            <person name="Xiong S."/>
            <person name="Wang X."/>
            <person name="Wei L."/>
            <person name="Li C."/>
            <person name="Ma Q."/>
            <person name="Ju M."/>
            <person name="Zhao R."/>
            <person name="Li G."/>
            <person name="Mu C."/>
            <person name="Tian Q."/>
            <person name="Mei H."/>
            <person name="Zhang T."/>
            <person name="Gao T."/>
            <person name="Zhang H."/>
        </authorList>
    </citation>
    <scope>NUCLEOTIDE SEQUENCE</scope>
    <source>
        <strain evidence="2">KEN8</strain>
    </source>
</reference>
<name>A0AAW2JA12_9LAMI</name>
<evidence type="ECO:0000259" key="1">
    <source>
        <dbReference type="Pfam" id="PF07727"/>
    </source>
</evidence>
<protein>
    <submittedName>
        <fullName evidence="2">Mitochondrial protein</fullName>
    </submittedName>
</protein>
<organism evidence="2">
    <name type="scientific">Sesamum calycinum</name>
    <dbReference type="NCBI Taxonomy" id="2727403"/>
    <lineage>
        <taxon>Eukaryota</taxon>
        <taxon>Viridiplantae</taxon>
        <taxon>Streptophyta</taxon>
        <taxon>Embryophyta</taxon>
        <taxon>Tracheophyta</taxon>
        <taxon>Spermatophyta</taxon>
        <taxon>Magnoliopsida</taxon>
        <taxon>eudicotyledons</taxon>
        <taxon>Gunneridae</taxon>
        <taxon>Pentapetalae</taxon>
        <taxon>asterids</taxon>
        <taxon>lamiids</taxon>
        <taxon>Lamiales</taxon>
        <taxon>Pedaliaceae</taxon>
        <taxon>Sesamum</taxon>
    </lineage>
</organism>